<dbReference type="SMART" id="SM00054">
    <property type="entry name" value="EFh"/>
    <property type="match status" value="2"/>
</dbReference>
<dbReference type="Gene3D" id="1.10.238.10">
    <property type="entry name" value="EF-hand"/>
    <property type="match status" value="2"/>
</dbReference>
<comment type="caution">
    <text evidence="6">The sequence shown here is derived from an EMBL/GenBank/DDBJ whole genome shotgun (WGS) entry which is preliminary data.</text>
</comment>
<keyword evidence="4" id="KW-0460">Magnesium</keyword>
<sequence length="333" mass="37653">MKAVSSSNYCLLGRYKTPAPNGGNLSGAEALVIQWHQRGLMALGMMLDDSPASLSKGCLFSLEKTMKCCHYNGGTKGPRGHRTPDIPVGSAGTLLLSWYFISAISTGPPKGILMLGASDGDAAWLCCTVMGNKQTIFTAQQLDAYQDCTYFTRKEILRLFFRYRDLAPQLVPLDYTDQPDVKLPYELIGSMPELKDNPFRQRIAEVFSADGEGNMTLDDFLDMFSVLSEMAPRDLKAYYAFKIYDFNNDDFICKLDLEKTLNKLTRNELTEDEVRMVCEKVMDEADLDNDGRLSLEDFQHVIVRAPDFLRYGRLRTFFIYKSAKRESQKVFTV</sequence>
<dbReference type="SUPFAM" id="SSF47473">
    <property type="entry name" value="EF-hand"/>
    <property type="match status" value="1"/>
</dbReference>
<keyword evidence="6" id="KW-0401">Integrin</keyword>
<keyword evidence="3" id="KW-0106">Calcium</keyword>
<dbReference type="InterPro" id="IPR051433">
    <property type="entry name" value="CIBP"/>
</dbReference>
<proteinExistence type="predicted"/>
<dbReference type="GO" id="GO:0055074">
    <property type="term" value="P:calcium ion homeostasis"/>
    <property type="evidence" value="ECO:0007669"/>
    <property type="project" value="TreeGrafter"/>
</dbReference>
<dbReference type="FunFam" id="1.10.238.10:FF:000079">
    <property type="entry name" value="Calcium and integrin-binding family member 2"/>
    <property type="match status" value="1"/>
</dbReference>
<name>A0AA47MIA1_MERPO</name>
<accession>A0AA47MIA1</accession>
<organism evidence="6 7">
    <name type="scientific">Merluccius polli</name>
    <name type="common">Benguela hake</name>
    <name type="synonym">Merluccius cadenati</name>
    <dbReference type="NCBI Taxonomy" id="89951"/>
    <lineage>
        <taxon>Eukaryota</taxon>
        <taxon>Metazoa</taxon>
        <taxon>Chordata</taxon>
        <taxon>Craniata</taxon>
        <taxon>Vertebrata</taxon>
        <taxon>Euteleostomi</taxon>
        <taxon>Actinopterygii</taxon>
        <taxon>Neopterygii</taxon>
        <taxon>Teleostei</taxon>
        <taxon>Neoteleostei</taxon>
        <taxon>Acanthomorphata</taxon>
        <taxon>Zeiogadaria</taxon>
        <taxon>Gadariae</taxon>
        <taxon>Gadiformes</taxon>
        <taxon>Gadoidei</taxon>
        <taxon>Merlucciidae</taxon>
        <taxon>Merluccius</taxon>
    </lineage>
</organism>
<dbReference type="InterPro" id="IPR018247">
    <property type="entry name" value="EF_Hand_1_Ca_BS"/>
</dbReference>
<dbReference type="GO" id="GO:0005509">
    <property type="term" value="F:calcium ion binding"/>
    <property type="evidence" value="ECO:0007669"/>
    <property type="project" value="InterPro"/>
</dbReference>
<keyword evidence="1" id="KW-0479">Metal-binding</keyword>
<evidence type="ECO:0000256" key="3">
    <source>
        <dbReference type="ARBA" id="ARBA00022837"/>
    </source>
</evidence>
<dbReference type="Pfam" id="PF13499">
    <property type="entry name" value="EF-hand_7"/>
    <property type="match status" value="1"/>
</dbReference>
<protein>
    <submittedName>
        <fullName evidence="6">Calcium and integrin-binding family member 3</fullName>
    </submittedName>
</protein>
<evidence type="ECO:0000256" key="1">
    <source>
        <dbReference type="ARBA" id="ARBA00022723"/>
    </source>
</evidence>
<dbReference type="PANTHER" id="PTHR45791">
    <property type="entry name" value="CALCIUM AND INTEGRIN BINDING FAMILY MEMBER 2"/>
    <property type="match status" value="1"/>
</dbReference>
<evidence type="ECO:0000256" key="4">
    <source>
        <dbReference type="ARBA" id="ARBA00022842"/>
    </source>
</evidence>
<dbReference type="GO" id="GO:0000287">
    <property type="term" value="F:magnesium ion binding"/>
    <property type="evidence" value="ECO:0007669"/>
    <property type="project" value="TreeGrafter"/>
</dbReference>
<feature type="domain" description="EF-hand" evidence="5">
    <location>
        <begin position="232"/>
        <end position="267"/>
    </location>
</feature>
<evidence type="ECO:0000256" key="2">
    <source>
        <dbReference type="ARBA" id="ARBA00022737"/>
    </source>
</evidence>
<dbReference type="GO" id="GO:0007229">
    <property type="term" value="P:integrin-mediated signaling pathway"/>
    <property type="evidence" value="ECO:0007669"/>
    <property type="project" value="UniProtKB-KW"/>
</dbReference>
<dbReference type="Proteomes" id="UP001174136">
    <property type="component" value="Unassembled WGS sequence"/>
</dbReference>
<dbReference type="PROSITE" id="PS50222">
    <property type="entry name" value="EF_HAND_2"/>
    <property type="match status" value="2"/>
</dbReference>
<keyword evidence="7" id="KW-1185">Reference proteome</keyword>
<feature type="domain" description="EF-hand" evidence="5">
    <location>
        <begin position="273"/>
        <end position="308"/>
    </location>
</feature>
<gene>
    <name evidence="6" type="primary">CIB3</name>
    <name evidence="6" type="ORF">N1851_022399</name>
</gene>
<dbReference type="PANTHER" id="PTHR45791:SF7">
    <property type="entry name" value="CALCIUM AND INTEGRIN-BINDING FAMILY MEMBER 3"/>
    <property type="match status" value="1"/>
</dbReference>
<dbReference type="EMBL" id="JAOPHQ010004045">
    <property type="protein sequence ID" value="KAK0140620.1"/>
    <property type="molecule type" value="Genomic_DNA"/>
</dbReference>
<evidence type="ECO:0000313" key="6">
    <source>
        <dbReference type="EMBL" id="KAK0140620.1"/>
    </source>
</evidence>
<dbReference type="InterPro" id="IPR011992">
    <property type="entry name" value="EF-hand-dom_pair"/>
</dbReference>
<reference evidence="6" key="1">
    <citation type="journal article" date="2023" name="Front. Mar. Sci.">
        <title>A new Merluccius polli reference genome to investigate the effects of global change in West African waters.</title>
        <authorList>
            <person name="Mateo J.L."/>
            <person name="Blanco-Fernandez C."/>
            <person name="Garcia-Vazquez E."/>
            <person name="Machado-Schiaffino G."/>
        </authorList>
    </citation>
    <scope>NUCLEOTIDE SEQUENCE</scope>
    <source>
        <strain evidence="6">C29</strain>
        <tissue evidence="6">Fin</tissue>
    </source>
</reference>
<evidence type="ECO:0000259" key="5">
    <source>
        <dbReference type="PROSITE" id="PS50222"/>
    </source>
</evidence>
<dbReference type="PROSITE" id="PS00018">
    <property type="entry name" value="EF_HAND_1"/>
    <property type="match status" value="2"/>
</dbReference>
<evidence type="ECO:0000313" key="7">
    <source>
        <dbReference type="Proteomes" id="UP001174136"/>
    </source>
</evidence>
<dbReference type="InterPro" id="IPR002048">
    <property type="entry name" value="EF_hand_dom"/>
</dbReference>
<keyword evidence="2" id="KW-0677">Repeat</keyword>
<dbReference type="CDD" id="cd00051">
    <property type="entry name" value="EFh"/>
    <property type="match status" value="1"/>
</dbReference>
<dbReference type="AlphaFoldDB" id="A0AA47MIA1"/>